<keyword evidence="5 11" id="KW-0418">Kinase</keyword>
<evidence type="ECO:0000256" key="1">
    <source>
        <dbReference type="ARBA" id="ARBA00012513"/>
    </source>
</evidence>
<dbReference type="EMBL" id="JABEBT010000016">
    <property type="protein sequence ID" value="KAF7637887.1"/>
    <property type="molecule type" value="Genomic_DNA"/>
</dbReference>
<dbReference type="InterPro" id="IPR008271">
    <property type="entry name" value="Ser/Thr_kinase_AS"/>
</dbReference>
<dbReference type="SUPFAM" id="SSF56112">
    <property type="entry name" value="Protein kinase-like (PK-like)"/>
    <property type="match status" value="1"/>
</dbReference>
<dbReference type="AlphaFoldDB" id="A0A8S9ZX42"/>
<keyword evidence="12" id="KW-1185">Reference proteome</keyword>
<evidence type="ECO:0000256" key="9">
    <source>
        <dbReference type="SAM" id="MobiDB-lite"/>
    </source>
</evidence>
<accession>A0A8S9ZX42</accession>
<dbReference type="GO" id="GO:2000369">
    <property type="term" value="P:regulation of clathrin-dependent endocytosis"/>
    <property type="evidence" value="ECO:0007669"/>
    <property type="project" value="TreeGrafter"/>
</dbReference>
<evidence type="ECO:0000256" key="5">
    <source>
        <dbReference type="ARBA" id="ARBA00022777"/>
    </source>
</evidence>
<feature type="compositionally biased region" description="Gly residues" evidence="9">
    <location>
        <begin position="1"/>
        <end position="12"/>
    </location>
</feature>
<sequence length="696" mass="79880">MPLGIFGGSGKDGGPKPQPLTSGESTLKKEKNVGTSNNIPSEIKDAKGSTVKLNKRTYTVERKLAEGGFAIVYLVVDKHNRSYALKRQLIKDDQRQVEASRTESQIVKNLSGHKNIIEYVDHQLLLGKTGVYDYMLLTTYYSVFIYFFIFLQIYIEDNVLQLMNSRILVNKWLSHNEILDIFCDICEAVARLHHSKTPVIHRDLKVENVLIDRISSKERPTYVLCDFGSATTKVLSKEHYSHAFMEEEIQRYTTLSYRAPEMVDLFSGTPIDTKSDIWALGIMLYKLCYFSLPFGESALAIQGGLFTFPEVPQIQDGIKAIINLMLTMSAKHRPNIYQISYLAFSAATKKCPVFNVEKCARIELNEAIQILYLRDKLGTNYSRLFEKAINDFEAQKRRHTMPNQMNKEENQDIQSTNNETPNTSNSSSTISSRLVEGVIVNTTKEISELHPRSATTSVNPRLRPKPQAFSSIKQRTNLTEVDNSFINKKLQVGGNSMLEFSSPQIGEQNDDEDINLPRLQHLSAFQPYSLAQEEKINNSKITEDNARIFEGSNPFAQPCSSSDLNMDDKIFGEHFDAMRRDRVQCQDEENLISGIYILYIYFDIFYEKIFLLRLLVTFKQENLLYIYIYIYILKKENTLNGYQMILALKLTHLQRIILQIIPKEVHRDWIALENIMGDDPFMNAPSILPSQYLHHR</sequence>
<proteinExistence type="predicted"/>
<dbReference type="OrthoDB" id="2018507at2759"/>
<keyword evidence="6" id="KW-0067">ATP-binding</keyword>
<keyword evidence="3" id="KW-0808">Transferase</keyword>
<comment type="catalytic activity">
    <reaction evidence="8">
        <text>L-seryl-[protein] + ATP = O-phospho-L-seryl-[protein] + ADP + H(+)</text>
        <dbReference type="Rhea" id="RHEA:17989"/>
        <dbReference type="Rhea" id="RHEA-COMP:9863"/>
        <dbReference type="Rhea" id="RHEA-COMP:11604"/>
        <dbReference type="ChEBI" id="CHEBI:15378"/>
        <dbReference type="ChEBI" id="CHEBI:29999"/>
        <dbReference type="ChEBI" id="CHEBI:30616"/>
        <dbReference type="ChEBI" id="CHEBI:83421"/>
        <dbReference type="ChEBI" id="CHEBI:456216"/>
        <dbReference type="EC" id="2.7.11.1"/>
    </reaction>
</comment>
<evidence type="ECO:0000259" key="10">
    <source>
        <dbReference type="PROSITE" id="PS50011"/>
    </source>
</evidence>
<comment type="catalytic activity">
    <reaction evidence="7">
        <text>L-threonyl-[protein] + ATP = O-phospho-L-threonyl-[protein] + ADP + H(+)</text>
        <dbReference type="Rhea" id="RHEA:46608"/>
        <dbReference type="Rhea" id="RHEA-COMP:11060"/>
        <dbReference type="Rhea" id="RHEA-COMP:11605"/>
        <dbReference type="ChEBI" id="CHEBI:15378"/>
        <dbReference type="ChEBI" id="CHEBI:30013"/>
        <dbReference type="ChEBI" id="CHEBI:30616"/>
        <dbReference type="ChEBI" id="CHEBI:61977"/>
        <dbReference type="ChEBI" id="CHEBI:456216"/>
        <dbReference type="EC" id="2.7.11.1"/>
    </reaction>
</comment>
<dbReference type="GO" id="GO:0035612">
    <property type="term" value="F:AP-2 adaptor complex binding"/>
    <property type="evidence" value="ECO:0007669"/>
    <property type="project" value="TreeGrafter"/>
</dbReference>
<dbReference type="Gene3D" id="1.10.510.10">
    <property type="entry name" value="Transferase(Phosphotransferase) domain 1"/>
    <property type="match status" value="1"/>
</dbReference>
<dbReference type="Proteomes" id="UP000605970">
    <property type="component" value="Unassembled WGS sequence"/>
</dbReference>
<evidence type="ECO:0000256" key="6">
    <source>
        <dbReference type="ARBA" id="ARBA00022840"/>
    </source>
</evidence>
<evidence type="ECO:0000256" key="4">
    <source>
        <dbReference type="ARBA" id="ARBA00022741"/>
    </source>
</evidence>
<feature type="region of interest" description="Disordered" evidence="9">
    <location>
        <begin position="396"/>
        <end position="431"/>
    </location>
</feature>
<feature type="compositionally biased region" description="Low complexity" evidence="9">
    <location>
        <begin position="415"/>
        <end position="431"/>
    </location>
</feature>
<evidence type="ECO:0000313" key="11">
    <source>
        <dbReference type="EMBL" id="KAF7637887.1"/>
    </source>
</evidence>
<dbReference type="PANTHER" id="PTHR22967">
    <property type="entry name" value="SERINE/THREONINE PROTEIN KINASE"/>
    <property type="match status" value="1"/>
</dbReference>
<evidence type="ECO:0000256" key="7">
    <source>
        <dbReference type="ARBA" id="ARBA00047899"/>
    </source>
</evidence>
<dbReference type="PROSITE" id="PS50011">
    <property type="entry name" value="PROTEIN_KINASE_DOM"/>
    <property type="match status" value="1"/>
</dbReference>
<feature type="region of interest" description="Disordered" evidence="9">
    <location>
        <begin position="1"/>
        <end position="41"/>
    </location>
</feature>
<dbReference type="GO" id="GO:0004674">
    <property type="term" value="F:protein serine/threonine kinase activity"/>
    <property type="evidence" value="ECO:0007669"/>
    <property type="project" value="UniProtKB-KW"/>
</dbReference>
<evidence type="ECO:0000256" key="2">
    <source>
        <dbReference type="ARBA" id="ARBA00022527"/>
    </source>
</evidence>
<name>A0A8S9ZX42_9BILA</name>
<protein>
    <recommendedName>
        <fullName evidence="1">non-specific serine/threonine protein kinase</fullName>
        <ecNumber evidence="1">2.7.11.1</ecNumber>
    </recommendedName>
</protein>
<dbReference type="PROSITE" id="PS00108">
    <property type="entry name" value="PROTEIN_KINASE_ST"/>
    <property type="match status" value="1"/>
</dbReference>
<dbReference type="GO" id="GO:0005524">
    <property type="term" value="F:ATP binding"/>
    <property type="evidence" value="ECO:0007669"/>
    <property type="project" value="UniProtKB-KW"/>
</dbReference>
<gene>
    <name evidence="11" type="ORF">Mgra_00002592</name>
</gene>
<evidence type="ECO:0000256" key="3">
    <source>
        <dbReference type="ARBA" id="ARBA00022679"/>
    </source>
</evidence>
<dbReference type="InterPro" id="IPR000719">
    <property type="entry name" value="Prot_kinase_dom"/>
</dbReference>
<feature type="domain" description="Protein kinase" evidence="10">
    <location>
        <begin position="58"/>
        <end position="344"/>
    </location>
</feature>
<dbReference type="InterPro" id="IPR011009">
    <property type="entry name" value="Kinase-like_dom_sf"/>
</dbReference>
<keyword evidence="2" id="KW-0723">Serine/threonine-protein kinase</keyword>
<reference evidence="11" key="1">
    <citation type="journal article" date="2020" name="Ecol. Evol.">
        <title>Genome structure and content of the rice root-knot nematode (Meloidogyne graminicola).</title>
        <authorList>
            <person name="Phan N.T."/>
            <person name="Danchin E.G.J."/>
            <person name="Klopp C."/>
            <person name="Perfus-Barbeoch L."/>
            <person name="Kozlowski D.K."/>
            <person name="Koutsovoulos G.D."/>
            <person name="Lopez-Roques C."/>
            <person name="Bouchez O."/>
            <person name="Zahm M."/>
            <person name="Besnard G."/>
            <person name="Bellafiore S."/>
        </authorList>
    </citation>
    <scope>NUCLEOTIDE SEQUENCE</scope>
    <source>
        <strain evidence="11">VN-18</strain>
    </source>
</reference>
<dbReference type="GO" id="GO:0045747">
    <property type="term" value="P:positive regulation of Notch signaling pathway"/>
    <property type="evidence" value="ECO:0007669"/>
    <property type="project" value="TreeGrafter"/>
</dbReference>
<dbReference type="GO" id="GO:0005737">
    <property type="term" value="C:cytoplasm"/>
    <property type="evidence" value="ECO:0007669"/>
    <property type="project" value="TreeGrafter"/>
</dbReference>
<keyword evidence="4" id="KW-0547">Nucleotide-binding</keyword>
<organism evidence="11 12">
    <name type="scientific">Meloidogyne graminicola</name>
    <dbReference type="NCBI Taxonomy" id="189291"/>
    <lineage>
        <taxon>Eukaryota</taxon>
        <taxon>Metazoa</taxon>
        <taxon>Ecdysozoa</taxon>
        <taxon>Nematoda</taxon>
        <taxon>Chromadorea</taxon>
        <taxon>Rhabditida</taxon>
        <taxon>Tylenchina</taxon>
        <taxon>Tylenchomorpha</taxon>
        <taxon>Tylenchoidea</taxon>
        <taxon>Meloidogynidae</taxon>
        <taxon>Meloidogyninae</taxon>
        <taxon>Meloidogyne</taxon>
    </lineage>
</organism>
<dbReference type="EC" id="2.7.11.1" evidence="1"/>
<dbReference type="SMART" id="SM00220">
    <property type="entry name" value="S_TKc"/>
    <property type="match status" value="1"/>
</dbReference>
<dbReference type="Pfam" id="PF00069">
    <property type="entry name" value="Pkinase"/>
    <property type="match status" value="1"/>
</dbReference>
<comment type="caution">
    <text evidence="11">The sequence shown here is derived from an EMBL/GenBank/DDBJ whole genome shotgun (WGS) entry which is preliminary data.</text>
</comment>
<dbReference type="PANTHER" id="PTHR22967:SF57">
    <property type="entry name" value="AUXILIN, ISOFORM A-RELATED"/>
    <property type="match status" value="1"/>
</dbReference>
<evidence type="ECO:0000313" key="12">
    <source>
        <dbReference type="Proteomes" id="UP000605970"/>
    </source>
</evidence>
<evidence type="ECO:0000256" key="8">
    <source>
        <dbReference type="ARBA" id="ARBA00048679"/>
    </source>
</evidence>